<dbReference type="Proteomes" id="UP001064048">
    <property type="component" value="Chromosome 8"/>
</dbReference>
<organism evidence="1 2">
    <name type="scientific">Choristoneura fumiferana</name>
    <name type="common">Spruce budworm moth</name>
    <name type="synonym">Archips fumiferana</name>
    <dbReference type="NCBI Taxonomy" id="7141"/>
    <lineage>
        <taxon>Eukaryota</taxon>
        <taxon>Metazoa</taxon>
        <taxon>Ecdysozoa</taxon>
        <taxon>Arthropoda</taxon>
        <taxon>Hexapoda</taxon>
        <taxon>Insecta</taxon>
        <taxon>Pterygota</taxon>
        <taxon>Neoptera</taxon>
        <taxon>Endopterygota</taxon>
        <taxon>Lepidoptera</taxon>
        <taxon>Glossata</taxon>
        <taxon>Ditrysia</taxon>
        <taxon>Tortricoidea</taxon>
        <taxon>Tortricidae</taxon>
        <taxon>Tortricinae</taxon>
        <taxon>Choristoneura</taxon>
    </lineage>
</organism>
<sequence length="359" mass="40615">MLSAWQLIEESYPVPLKGKLKSAYSDYVMTKDEYIPVTDKSPMFGLDCEMCITNAGSELTRVSLVDENHKTVYDTLVKPYNDITDYLTKFSGITKTLLNNVTKRLEDVHKDIRELLPPDAILVGQSLNLDLHALKMMHPYVIDTSMIYNFAGERNRKPKLKVLAKEFLQLDIQSGKKGHCPVEDSLAALKLVQLKLSKNIEFGDAVHTNREKYKENVKLATTKEYALSIFNHMIEQKKTSLVVGCDDITGDYHTYLTQAKESLSSQLKKVKPKKVKLKTVDGVDEVISSLREAVTEYNFSMAHLKLDINNDNEDKQMEVIDEWIEIIWNSLPPSALYAVVFGGTTSDNGLAMIKIKSNL</sequence>
<evidence type="ECO:0000313" key="1">
    <source>
        <dbReference type="EMBL" id="KAI8426291.1"/>
    </source>
</evidence>
<dbReference type="EMBL" id="CM046108">
    <property type="protein sequence ID" value="KAI8426291.1"/>
    <property type="molecule type" value="Genomic_DNA"/>
</dbReference>
<reference evidence="1 2" key="1">
    <citation type="journal article" date="2022" name="Genome Biol. Evol.">
        <title>The Spruce Budworm Genome: Reconstructing the Evolutionary History of Antifreeze Proteins.</title>
        <authorList>
            <person name="Beliveau C."/>
            <person name="Gagne P."/>
            <person name="Picq S."/>
            <person name="Vernygora O."/>
            <person name="Keeling C.I."/>
            <person name="Pinkney K."/>
            <person name="Doucet D."/>
            <person name="Wen F."/>
            <person name="Johnston J.S."/>
            <person name="Maaroufi H."/>
            <person name="Boyle B."/>
            <person name="Laroche J."/>
            <person name="Dewar K."/>
            <person name="Juretic N."/>
            <person name="Blackburn G."/>
            <person name="Nisole A."/>
            <person name="Brunet B."/>
            <person name="Brandao M."/>
            <person name="Lumley L."/>
            <person name="Duan J."/>
            <person name="Quan G."/>
            <person name="Lucarotti C.J."/>
            <person name="Roe A.D."/>
            <person name="Sperling F.A.H."/>
            <person name="Levesque R.C."/>
            <person name="Cusson M."/>
        </authorList>
    </citation>
    <scope>NUCLEOTIDE SEQUENCE [LARGE SCALE GENOMIC DNA]</scope>
    <source>
        <strain evidence="1">Glfc:IPQL:Cfum</strain>
    </source>
</reference>
<proteinExistence type="predicted"/>
<gene>
    <name evidence="1" type="ORF">MSG28_005168</name>
</gene>
<evidence type="ECO:0000313" key="2">
    <source>
        <dbReference type="Proteomes" id="UP001064048"/>
    </source>
</evidence>
<name>A0ACC0JQ53_CHOFU</name>
<comment type="caution">
    <text evidence="1">The sequence shown here is derived from an EMBL/GenBank/DDBJ whole genome shotgun (WGS) entry which is preliminary data.</text>
</comment>
<protein>
    <submittedName>
        <fullName evidence="1">Uncharacterized protein</fullName>
    </submittedName>
</protein>
<accession>A0ACC0JQ53</accession>
<keyword evidence="2" id="KW-1185">Reference proteome</keyword>